<dbReference type="EMBL" id="JABEXW010000129">
    <property type="protein sequence ID" value="KAF4970274.1"/>
    <property type="molecule type" value="Genomic_DNA"/>
</dbReference>
<feature type="region of interest" description="Disordered" evidence="1">
    <location>
        <begin position="1"/>
        <end position="43"/>
    </location>
</feature>
<reference evidence="2" key="1">
    <citation type="journal article" date="2020" name="BMC Genomics">
        <title>Correction to: Identification and distribution of gene clusters required for synthesis of sphingolipid metabolism inhibitors in diverse species of the filamentous fungus Fusarium.</title>
        <authorList>
            <person name="Kim H.S."/>
            <person name="Lohmar J.M."/>
            <person name="Busman M."/>
            <person name="Brown D.W."/>
            <person name="Naumann T.A."/>
            <person name="Divon H.H."/>
            <person name="Lysoe E."/>
            <person name="Uhlig S."/>
            <person name="Proctor R.H."/>
        </authorList>
    </citation>
    <scope>NUCLEOTIDE SEQUENCE</scope>
    <source>
        <strain evidence="2">NRRL 20472</strain>
    </source>
</reference>
<sequence length="262" mass="28128">MAKRGFAFAGPCKPRTTSGGVTATTTLDESSTTTTLSEESTTTLAEETSTVTLSDASTTTLADLSTTITLSEASTTTVAETTTTLLSEESTTTTAGETTTTTFVEESTTTTLAQTTTTTTIGFEGTPLAAIFDDGDELYGYVRSDGGYLSSNEEGSTPAIFAIEPDTSRLFATLSDGSKLYSMTVIPDGPIYSLVFDTAENIETYDFYHFITCIEDADHFLSCQSEGGPTDITWYYTAGNQIYYGTDISGFHQYQILRFRIQ</sequence>
<protein>
    <submittedName>
        <fullName evidence="2">Uncharacterized protein</fullName>
    </submittedName>
</protein>
<gene>
    <name evidence="2" type="ORF">FSARC_2652</name>
</gene>
<feature type="compositionally biased region" description="Low complexity" evidence="1">
    <location>
        <begin position="16"/>
        <end position="43"/>
    </location>
</feature>
<name>A0A8H4U645_9HYPO</name>
<evidence type="ECO:0000256" key="1">
    <source>
        <dbReference type="SAM" id="MobiDB-lite"/>
    </source>
</evidence>
<evidence type="ECO:0000313" key="3">
    <source>
        <dbReference type="Proteomes" id="UP000622797"/>
    </source>
</evidence>
<keyword evidence="3" id="KW-1185">Reference proteome</keyword>
<proteinExistence type="predicted"/>
<accession>A0A8H4U645</accession>
<organism evidence="2 3">
    <name type="scientific">Fusarium sarcochroum</name>
    <dbReference type="NCBI Taxonomy" id="1208366"/>
    <lineage>
        <taxon>Eukaryota</taxon>
        <taxon>Fungi</taxon>
        <taxon>Dikarya</taxon>
        <taxon>Ascomycota</taxon>
        <taxon>Pezizomycotina</taxon>
        <taxon>Sordariomycetes</taxon>
        <taxon>Hypocreomycetidae</taxon>
        <taxon>Hypocreales</taxon>
        <taxon>Nectriaceae</taxon>
        <taxon>Fusarium</taxon>
        <taxon>Fusarium lateritium species complex</taxon>
    </lineage>
</organism>
<comment type="caution">
    <text evidence="2">The sequence shown here is derived from an EMBL/GenBank/DDBJ whole genome shotgun (WGS) entry which is preliminary data.</text>
</comment>
<dbReference type="Proteomes" id="UP000622797">
    <property type="component" value="Unassembled WGS sequence"/>
</dbReference>
<reference evidence="2" key="2">
    <citation type="submission" date="2020-05" db="EMBL/GenBank/DDBJ databases">
        <authorList>
            <person name="Kim H.-S."/>
            <person name="Proctor R.H."/>
            <person name="Brown D.W."/>
        </authorList>
    </citation>
    <scope>NUCLEOTIDE SEQUENCE</scope>
    <source>
        <strain evidence="2">NRRL 20472</strain>
    </source>
</reference>
<dbReference type="AlphaFoldDB" id="A0A8H4U645"/>
<dbReference type="SUPFAM" id="SSF63825">
    <property type="entry name" value="YWTD domain"/>
    <property type="match status" value="1"/>
</dbReference>
<evidence type="ECO:0000313" key="2">
    <source>
        <dbReference type="EMBL" id="KAF4970274.1"/>
    </source>
</evidence>
<dbReference type="OrthoDB" id="5105805at2759"/>